<evidence type="ECO:0000256" key="1">
    <source>
        <dbReference type="ARBA" id="ARBA00022679"/>
    </source>
</evidence>
<dbReference type="CDD" id="cd04301">
    <property type="entry name" value="NAT_SF"/>
    <property type="match status" value="1"/>
</dbReference>
<dbReference type="PANTHER" id="PTHR43877">
    <property type="entry name" value="AMINOALKYLPHOSPHONATE N-ACETYLTRANSFERASE-RELATED-RELATED"/>
    <property type="match status" value="1"/>
</dbReference>
<sequence length="162" mass="18952">MNTVKFRRARHSDIPALLELLRQVNLVHYEGRPDLFNKVTKYSESELFERIDNVDNPVFVAVSSEDDTKIYGHCFCISQDHRVPADRLFTDIKTLYIEDLCVDENARGLGVGRKLLEFVRNWAREREYYNLTLGVWECNPNARAFYEAMGMKPQETVMETIL</sequence>
<dbReference type="InterPro" id="IPR000182">
    <property type="entry name" value="GNAT_dom"/>
</dbReference>
<dbReference type="EMBL" id="RXLP01000019">
    <property type="protein sequence ID" value="TCD54186.1"/>
    <property type="molecule type" value="Genomic_DNA"/>
</dbReference>
<organism evidence="4 5">
    <name type="scientific">Alloscardovia theropitheci</name>
    <dbReference type="NCBI Taxonomy" id="2496842"/>
    <lineage>
        <taxon>Bacteria</taxon>
        <taxon>Bacillati</taxon>
        <taxon>Actinomycetota</taxon>
        <taxon>Actinomycetes</taxon>
        <taxon>Bifidobacteriales</taxon>
        <taxon>Bifidobacteriaceae</taxon>
        <taxon>Alloscardovia</taxon>
    </lineage>
</organism>
<comment type="caution">
    <text evidence="4">The sequence shown here is derived from an EMBL/GenBank/DDBJ whole genome shotgun (WGS) entry which is preliminary data.</text>
</comment>
<dbReference type="AlphaFoldDB" id="A0A4R0QZS3"/>
<dbReference type="InterPro" id="IPR050832">
    <property type="entry name" value="Bact_Acetyltransf"/>
</dbReference>
<keyword evidence="1 4" id="KW-0808">Transferase</keyword>
<evidence type="ECO:0000259" key="3">
    <source>
        <dbReference type="PROSITE" id="PS51186"/>
    </source>
</evidence>
<dbReference type="Gene3D" id="3.40.630.30">
    <property type="match status" value="1"/>
</dbReference>
<keyword evidence="2" id="KW-0012">Acyltransferase</keyword>
<evidence type="ECO:0000313" key="4">
    <source>
        <dbReference type="EMBL" id="TCD54186.1"/>
    </source>
</evidence>
<dbReference type="InterPro" id="IPR016181">
    <property type="entry name" value="Acyl_CoA_acyltransferase"/>
</dbReference>
<evidence type="ECO:0000313" key="5">
    <source>
        <dbReference type="Proteomes" id="UP000291289"/>
    </source>
</evidence>
<gene>
    <name evidence="4" type="ORF">EJ419_03860</name>
</gene>
<dbReference type="Pfam" id="PF00583">
    <property type="entry name" value="Acetyltransf_1"/>
    <property type="match status" value="1"/>
</dbReference>
<feature type="domain" description="N-acetyltransferase" evidence="3">
    <location>
        <begin position="4"/>
        <end position="162"/>
    </location>
</feature>
<dbReference type="RefSeq" id="WP_131283784.1">
    <property type="nucleotide sequence ID" value="NZ_RXLP01000019.1"/>
</dbReference>
<dbReference type="PROSITE" id="PS51186">
    <property type="entry name" value="GNAT"/>
    <property type="match status" value="1"/>
</dbReference>
<dbReference type="GO" id="GO:0016747">
    <property type="term" value="F:acyltransferase activity, transferring groups other than amino-acyl groups"/>
    <property type="evidence" value="ECO:0007669"/>
    <property type="project" value="InterPro"/>
</dbReference>
<dbReference type="Proteomes" id="UP000291289">
    <property type="component" value="Unassembled WGS sequence"/>
</dbReference>
<proteinExistence type="predicted"/>
<dbReference type="OrthoDB" id="9805924at2"/>
<protein>
    <submittedName>
        <fullName evidence="4">GNAT family N-acetyltransferase</fullName>
    </submittedName>
</protein>
<dbReference type="PANTHER" id="PTHR43877:SF2">
    <property type="entry name" value="AMINOALKYLPHOSPHONATE N-ACETYLTRANSFERASE-RELATED"/>
    <property type="match status" value="1"/>
</dbReference>
<keyword evidence="5" id="KW-1185">Reference proteome</keyword>
<accession>A0A4R0QZS3</accession>
<dbReference type="SUPFAM" id="SSF55729">
    <property type="entry name" value="Acyl-CoA N-acyltransferases (Nat)"/>
    <property type="match status" value="1"/>
</dbReference>
<reference evidence="4 5" key="1">
    <citation type="submission" date="2018-12" db="EMBL/GenBank/DDBJ databases">
        <title>Alloscrdovia theropitheci sp. nov: a novel taxon from the feces of the bleeding-herat monkey (Theropithecus geleda).</title>
        <authorList>
            <person name="Modesto M."/>
        </authorList>
    </citation>
    <scope>NUCLEOTIDE SEQUENCE [LARGE SCALE GENOMIC DNA]</scope>
    <source>
        <strain evidence="4 5">GLDI4/2</strain>
    </source>
</reference>
<evidence type="ECO:0000256" key="2">
    <source>
        <dbReference type="ARBA" id="ARBA00023315"/>
    </source>
</evidence>
<name>A0A4R0QZS3_9BIFI</name>